<evidence type="ECO:0000313" key="2">
    <source>
        <dbReference type="EMBL" id="EST49174.1"/>
    </source>
</evidence>
<organism evidence="2">
    <name type="scientific">Spironucleus salmonicida</name>
    <dbReference type="NCBI Taxonomy" id="348837"/>
    <lineage>
        <taxon>Eukaryota</taxon>
        <taxon>Metamonada</taxon>
        <taxon>Diplomonadida</taxon>
        <taxon>Hexamitidae</taxon>
        <taxon>Hexamitinae</taxon>
        <taxon>Spironucleus</taxon>
    </lineage>
</organism>
<proteinExistence type="predicted"/>
<keyword evidence="1" id="KW-1133">Transmembrane helix</keyword>
<keyword evidence="2" id="KW-0012">Acyltransferase</keyword>
<dbReference type="VEuPathDB" id="GiardiaDB:SS50377_26700"/>
<keyword evidence="1" id="KW-0812">Transmembrane</keyword>
<dbReference type="PANTHER" id="PTHR11440">
    <property type="entry name" value="LECITHIN-CHOLESTEROL ACYLTRANSFERASE-RELATED"/>
    <property type="match status" value="1"/>
</dbReference>
<accession>V6M6Z0</accession>
<dbReference type="SUPFAM" id="SSF53474">
    <property type="entry name" value="alpha/beta-Hydrolases"/>
    <property type="match status" value="1"/>
</dbReference>
<keyword evidence="2" id="KW-0808">Transferase</keyword>
<dbReference type="GO" id="GO:0008374">
    <property type="term" value="F:O-acyltransferase activity"/>
    <property type="evidence" value="ECO:0007669"/>
    <property type="project" value="InterPro"/>
</dbReference>
<gene>
    <name evidence="2" type="ORF">SS50377_10387</name>
</gene>
<keyword evidence="1" id="KW-0472">Membrane</keyword>
<dbReference type="Pfam" id="PF02450">
    <property type="entry name" value="LCAT"/>
    <property type="match status" value="1"/>
</dbReference>
<dbReference type="AlphaFoldDB" id="V6M6Z0"/>
<dbReference type="InterPro" id="IPR029058">
    <property type="entry name" value="AB_hydrolase_fold"/>
</dbReference>
<dbReference type="InterPro" id="IPR003386">
    <property type="entry name" value="LACT/PDAT_acylTrfase"/>
</dbReference>
<dbReference type="GO" id="GO:0006629">
    <property type="term" value="P:lipid metabolic process"/>
    <property type="evidence" value="ECO:0007669"/>
    <property type="project" value="InterPro"/>
</dbReference>
<feature type="transmembrane region" description="Helical" evidence="1">
    <location>
        <begin position="16"/>
        <end position="37"/>
    </location>
</feature>
<reference evidence="2" key="1">
    <citation type="journal article" date="2014" name="PLoS Genet.">
        <title>The Genome of Spironucleus salmonicida Highlights a Fish Pathogen Adapted to Fluctuating Environments.</title>
        <authorList>
            <person name="Xu F."/>
            <person name="Jerlstrom-Hultqvist J."/>
            <person name="Einarsson E."/>
            <person name="Astvaldsson A."/>
            <person name="Svard S.G."/>
            <person name="Andersson J.O."/>
        </authorList>
    </citation>
    <scope>NUCLEOTIDE SEQUENCE</scope>
</reference>
<dbReference type="EMBL" id="KI545953">
    <property type="protein sequence ID" value="EST49174.1"/>
    <property type="molecule type" value="Genomic_DNA"/>
</dbReference>
<dbReference type="Gene3D" id="3.40.50.1820">
    <property type="entry name" value="alpha/beta hydrolase"/>
    <property type="match status" value="1"/>
</dbReference>
<sequence>MSFYVLVLHGTKAEQILLLALLILISCYYTQSGYNLMQFCYGTSAGNEILFINFLNILVTYLYQIKQLINKMKPVILVPGVAGSKLWSQSTKPGSKPYYIWVPQNYSVSSLCKSIIKNMWGVTENGVFKSWQEYYGYATVSPVEGINGCYRLMDTQLTETKLASALHICYYFDYYVDYFISRGYTPGVNLFAYSYDWRQDVSNPIIQKPFMKLIKFAMSQNNNQKVSLIAHSMGGLVVKSFMIQNDWWKFIRRFCALTVPFDGSSGGVTACFFEGFMMNLPLPTNIGRGFESKCPGIAGLLPRDFPDYYGDTSTLINTPVCCCFGVERQQSIKSHVRLFYSSRKHDGLIIFENPTAEIEKVILDETVYGNQVPDVAFVILRHILTKNLVDHNLSQVIRTLQKSCKKGAVSTSESIYVMCSAKSKLQVFKTKFAEGPEQEDTFQFGTEEVVSFDTLNHIRDDDIREVIDIDGHDLQSGQITQNIPQFDQQDLKDLKFKKYTCYYFSKRQRNKDLCSVGEDGKLVFPPEILEFFNSGGFNIPRAATDQSLLIYAQAELMREEYLALKQAKIQLAQEEKPIQQLLSSLTVPGTLEHVLYETDLTNLDHQAKTVYYPQEDIDYKFISFSGSRKATSHHTFFDGGKSKFSYSSGDGLVLLPSALSDCTPEKFVVKRVVLPKCSHMMVKFKKDVIDTIFSLINE</sequence>
<feature type="transmembrane region" description="Helical" evidence="1">
    <location>
        <begin position="49"/>
        <end position="65"/>
    </location>
</feature>
<protein>
    <submittedName>
        <fullName evidence="2">Lecithin-cholesterol acyltransferase</fullName>
    </submittedName>
</protein>
<name>V6M6Z0_9EUKA</name>
<evidence type="ECO:0000256" key="1">
    <source>
        <dbReference type="SAM" id="Phobius"/>
    </source>
</evidence>